<reference evidence="1 2" key="1">
    <citation type="submission" date="2015-07" db="EMBL/GenBank/DDBJ databases">
        <title>Emmonsia species relationships and genome sequence.</title>
        <authorList>
            <person name="Cuomo C.A."/>
            <person name="Schwartz I.S."/>
            <person name="Kenyon C."/>
            <person name="de Hoog G.S."/>
            <person name="Govender N.P."/>
            <person name="Botha A."/>
            <person name="Moreno L."/>
            <person name="de Vries M."/>
            <person name="Munoz J.F."/>
            <person name="Stielow J.B."/>
        </authorList>
    </citation>
    <scope>NUCLEOTIDE SEQUENCE [LARGE SCALE GENOMIC DNA]</scope>
    <source>
        <strain evidence="1 2">CBS 136260</strain>
    </source>
</reference>
<evidence type="ECO:0000313" key="2">
    <source>
        <dbReference type="Proteomes" id="UP000091918"/>
    </source>
</evidence>
<organism evidence="1 2">
    <name type="scientific">Emergomyces africanus</name>
    <dbReference type="NCBI Taxonomy" id="1955775"/>
    <lineage>
        <taxon>Eukaryota</taxon>
        <taxon>Fungi</taxon>
        <taxon>Dikarya</taxon>
        <taxon>Ascomycota</taxon>
        <taxon>Pezizomycotina</taxon>
        <taxon>Eurotiomycetes</taxon>
        <taxon>Eurotiomycetidae</taxon>
        <taxon>Onygenales</taxon>
        <taxon>Ajellomycetaceae</taxon>
        <taxon>Emergomyces</taxon>
    </lineage>
</organism>
<evidence type="ECO:0000313" key="1">
    <source>
        <dbReference type="EMBL" id="OAX78321.1"/>
    </source>
</evidence>
<name>A0A1B7NNC7_9EURO</name>
<comment type="caution">
    <text evidence="1">The sequence shown here is derived from an EMBL/GenBank/DDBJ whole genome shotgun (WGS) entry which is preliminary data.</text>
</comment>
<accession>A0A1B7NNC7</accession>
<sequence length="293" mass="33951">MTIWKVKIAQYEKMKRAMERINNLIWKTVAVDHLRHCSNDIDVKDIIKTLEACLSPTISSLQSDVRSRYNTLCKPSKNQGLERWLDQWSLIEQDIEDAGIDGLFNPKIDFINANMTIEPGYAQAWAKDVRHKKETPVLVKLINDFRERYREIGILKSYTTNFATLNGKRPGRTNGDRTNGECVCGGRHRWAKYYYLNSFIRPDNWKEKEDRRQKIDEALKNEDLKRRVDSVITRAASENTLSTQERPLGGMLLKSQEIIPSGPEPDINLQSIQSSVQRVTMSMANQREYLQDS</sequence>
<dbReference type="STRING" id="1658172.A0A1B7NNC7"/>
<gene>
    <name evidence="1" type="ORF">ACJ72_07372</name>
</gene>
<dbReference type="EMBL" id="LGUA01001596">
    <property type="protein sequence ID" value="OAX78321.1"/>
    <property type="molecule type" value="Genomic_DNA"/>
</dbReference>
<protein>
    <submittedName>
        <fullName evidence="1">Uncharacterized protein</fullName>
    </submittedName>
</protein>
<proteinExistence type="predicted"/>
<dbReference type="Proteomes" id="UP000091918">
    <property type="component" value="Unassembled WGS sequence"/>
</dbReference>
<dbReference type="OrthoDB" id="4187030at2759"/>
<keyword evidence="2" id="KW-1185">Reference proteome</keyword>
<dbReference type="AlphaFoldDB" id="A0A1B7NNC7"/>